<comment type="subcellular location">
    <subcellularLocation>
        <location evidence="2">Cytoplasm</location>
        <location evidence="2">Cytoskeleton</location>
        <location evidence="2">Microtubule organizing center</location>
        <location evidence="2">Centrosome</location>
        <location evidence="2">Centriole</location>
    </subcellularLocation>
    <subcellularLocation>
        <location evidence="3">Golgi apparatus</location>
    </subcellularLocation>
</comment>
<proteinExistence type="inferred from homology"/>
<keyword evidence="22" id="KW-0511">Multifunctional enzyme</keyword>
<dbReference type="InterPro" id="IPR041588">
    <property type="entry name" value="Integrase_H2C2"/>
</dbReference>
<evidence type="ECO:0000256" key="8">
    <source>
        <dbReference type="ARBA" id="ARBA00012998"/>
    </source>
</evidence>
<comment type="pathway">
    <text evidence="4">Amino-acid degradation; L-histidine degradation into L-glutamate; L-glutamate from N-formimidoyl-L-glutamate (transferase route): step 1/1.</text>
</comment>
<dbReference type="SMART" id="SM01221">
    <property type="entry name" value="FTCD"/>
    <property type="match status" value="1"/>
</dbReference>
<comment type="subunit">
    <text evidence="24">Homooctamer, including four polyglutamate binding sites. The subunits are arranged as a tetramer of dimers, and form a planar ring-shaped structure.</text>
</comment>
<reference evidence="27" key="1">
    <citation type="submission" date="2021-02" db="EMBL/GenBank/DDBJ databases">
        <authorList>
            <person name="Nowell W R."/>
        </authorList>
    </citation>
    <scope>NUCLEOTIDE SEQUENCE</scope>
</reference>
<dbReference type="InterPro" id="IPR013802">
    <property type="entry name" value="Formiminotransferase_C"/>
</dbReference>
<evidence type="ECO:0000256" key="6">
    <source>
        <dbReference type="ARBA" id="ARBA00010825"/>
    </source>
</evidence>
<keyword evidence="20" id="KW-0206">Cytoskeleton</keyword>
<dbReference type="GO" id="GO:0015074">
    <property type="term" value="P:DNA integration"/>
    <property type="evidence" value="ECO:0007669"/>
    <property type="project" value="InterPro"/>
</dbReference>
<dbReference type="InterPro" id="IPR037070">
    <property type="entry name" value="Formiminotransferase_C_sf"/>
</dbReference>
<dbReference type="Proteomes" id="UP000677228">
    <property type="component" value="Unassembled WGS sequence"/>
</dbReference>
<keyword evidence="11" id="KW-0808">Transferase</keyword>
<dbReference type="InterPro" id="IPR036397">
    <property type="entry name" value="RNaseH_sf"/>
</dbReference>
<dbReference type="SUPFAM" id="SSF53098">
    <property type="entry name" value="Ribonuclease H-like"/>
    <property type="match status" value="1"/>
</dbReference>
<dbReference type="GO" id="GO:0004519">
    <property type="term" value="F:endonuclease activity"/>
    <property type="evidence" value="ECO:0007669"/>
    <property type="project" value="UniProtKB-KW"/>
</dbReference>
<comment type="function">
    <text evidence="23">Folate-dependent enzyme, that displays both transferase and deaminase activity. Serves to channel one-carbon units from formiminoglutamate to the folate pool.</text>
</comment>
<dbReference type="PROSITE" id="PS50994">
    <property type="entry name" value="INTEGRASE"/>
    <property type="match status" value="1"/>
</dbReference>
<feature type="domain" description="Integrase catalytic" evidence="26">
    <location>
        <begin position="165"/>
        <end position="325"/>
    </location>
</feature>
<dbReference type="SMART" id="SM01222">
    <property type="entry name" value="FTCD_N"/>
    <property type="match status" value="1"/>
</dbReference>
<evidence type="ECO:0000256" key="13">
    <source>
        <dbReference type="ARBA" id="ARBA00022722"/>
    </source>
</evidence>
<evidence type="ECO:0000256" key="5">
    <source>
        <dbReference type="ARBA" id="ARBA00008297"/>
    </source>
</evidence>
<dbReference type="PANTHER" id="PTHR12234:SF0">
    <property type="entry name" value="FORMIMIDOYLTRANSFERASE-CYCLODEAMINASE"/>
    <property type="match status" value="1"/>
</dbReference>
<evidence type="ECO:0000256" key="11">
    <source>
        <dbReference type="ARBA" id="ARBA00022679"/>
    </source>
</evidence>
<dbReference type="FunFam" id="3.30.990.10:FF:000001">
    <property type="entry name" value="Formimidoyltransferase cyclodeaminase"/>
    <property type="match status" value="1"/>
</dbReference>
<evidence type="ECO:0000256" key="22">
    <source>
        <dbReference type="ARBA" id="ARBA00023268"/>
    </source>
</evidence>
<keyword evidence="13" id="KW-0540">Nuclease</keyword>
<keyword evidence="19" id="KW-0333">Golgi apparatus</keyword>
<evidence type="ECO:0000256" key="17">
    <source>
        <dbReference type="ARBA" id="ARBA00022918"/>
    </source>
</evidence>
<dbReference type="Pfam" id="PF07837">
    <property type="entry name" value="FTCD_N"/>
    <property type="match status" value="1"/>
</dbReference>
<accession>A0A8S2E9V4</accession>
<dbReference type="SUPFAM" id="SSF55116">
    <property type="entry name" value="Formiminotransferase domain of formiminotransferase-cyclodeaminase"/>
    <property type="match status" value="2"/>
</dbReference>
<dbReference type="GO" id="GO:0005814">
    <property type="term" value="C:centriole"/>
    <property type="evidence" value="ECO:0007669"/>
    <property type="project" value="UniProtKB-SubCell"/>
</dbReference>
<keyword evidence="21" id="KW-0456">Lyase</keyword>
<keyword evidence="18" id="KW-0290">Folate-binding</keyword>
<evidence type="ECO:0000256" key="4">
    <source>
        <dbReference type="ARBA" id="ARBA00005082"/>
    </source>
</evidence>
<dbReference type="Proteomes" id="UP000682733">
    <property type="component" value="Unassembled WGS sequence"/>
</dbReference>
<dbReference type="EMBL" id="CAJOBA010034047">
    <property type="protein sequence ID" value="CAF3976826.1"/>
    <property type="molecule type" value="Genomic_DNA"/>
</dbReference>
<dbReference type="GO" id="GO:0005542">
    <property type="term" value="F:folic acid binding"/>
    <property type="evidence" value="ECO:0007669"/>
    <property type="project" value="UniProtKB-KW"/>
</dbReference>
<evidence type="ECO:0000256" key="15">
    <source>
        <dbReference type="ARBA" id="ARBA00022801"/>
    </source>
</evidence>
<evidence type="ECO:0000259" key="26">
    <source>
        <dbReference type="PROSITE" id="PS50994"/>
    </source>
</evidence>
<dbReference type="GO" id="GO:0030409">
    <property type="term" value="F:glutamate formimidoyltransferase activity"/>
    <property type="evidence" value="ECO:0007669"/>
    <property type="project" value="UniProtKB-EC"/>
</dbReference>
<keyword evidence="10" id="KW-0963">Cytoplasm</keyword>
<dbReference type="Gene3D" id="1.10.340.70">
    <property type="match status" value="1"/>
</dbReference>
<dbReference type="Gene3D" id="3.30.70.670">
    <property type="entry name" value="Formiminotransferase, C-terminal subdomain"/>
    <property type="match status" value="1"/>
</dbReference>
<feature type="non-terminal residue" evidence="27">
    <location>
        <position position="1"/>
    </location>
</feature>
<dbReference type="EC" id="2.1.2.5" evidence="7"/>
<dbReference type="Pfam" id="PF17921">
    <property type="entry name" value="Integrase_H2C2"/>
    <property type="match status" value="1"/>
</dbReference>
<evidence type="ECO:0000256" key="7">
    <source>
        <dbReference type="ARBA" id="ARBA00012252"/>
    </source>
</evidence>
<dbReference type="AlphaFoldDB" id="A0A8S2E9V4"/>
<keyword evidence="12" id="KW-0548">Nucleotidyltransferase</keyword>
<evidence type="ECO:0000256" key="12">
    <source>
        <dbReference type="ARBA" id="ARBA00022695"/>
    </source>
</evidence>
<dbReference type="EMBL" id="CAJNOK010012523">
    <property type="protein sequence ID" value="CAF1165148.1"/>
    <property type="molecule type" value="Genomic_DNA"/>
</dbReference>
<dbReference type="GO" id="GO:0003964">
    <property type="term" value="F:RNA-directed DNA polymerase activity"/>
    <property type="evidence" value="ECO:0007669"/>
    <property type="project" value="UniProtKB-KW"/>
</dbReference>
<keyword evidence="14" id="KW-0255">Endonuclease</keyword>
<protein>
    <recommendedName>
        <fullName evidence="9">Formimidoyltransferase-cyclodeaminase</fullName>
        <ecNumber evidence="7">2.1.2.5</ecNumber>
        <ecNumber evidence="8">4.3.1.4</ecNumber>
    </recommendedName>
    <alternativeName>
        <fullName evidence="25">Formiminotransferase-cyclodeaminase</fullName>
    </alternativeName>
</protein>
<dbReference type="InterPro" id="IPR041373">
    <property type="entry name" value="RT_RNaseH"/>
</dbReference>
<dbReference type="InterPro" id="IPR043502">
    <property type="entry name" value="DNA/RNA_pol_sf"/>
</dbReference>
<dbReference type="EC" id="4.3.1.4" evidence="8"/>
<evidence type="ECO:0000313" key="29">
    <source>
        <dbReference type="Proteomes" id="UP000677228"/>
    </source>
</evidence>
<dbReference type="InterPro" id="IPR012337">
    <property type="entry name" value="RNaseH-like_sf"/>
</dbReference>
<dbReference type="NCBIfam" id="TIGR02024">
    <property type="entry name" value="FtcD"/>
    <property type="match status" value="1"/>
</dbReference>
<dbReference type="InterPro" id="IPR007044">
    <property type="entry name" value="Cyclodeamin/CycHdrlase"/>
</dbReference>
<evidence type="ECO:0000256" key="2">
    <source>
        <dbReference type="ARBA" id="ARBA00004114"/>
    </source>
</evidence>
<dbReference type="Gene3D" id="1.20.120.680">
    <property type="entry name" value="Formiminotetrahydrofolate cyclodeaminase monomer, up-and-down helical bundle"/>
    <property type="match status" value="1"/>
</dbReference>
<evidence type="ECO:0000256" key="23">
    <source>
        <dbReference type="ARBA" id="ARBA00025506"/>
    </source>
</evidence>
<dbReference type="Gene3D" id="3.30.990.10">
    <property type="entry name" value="Formiminotransferase, N-terminal subdomain"/>
    <property type="match status" value="1"/>
</dbReference>
<evidence type="ECO:0000256" key="24">
    <source>
        <dbReference type="ARBA" id="ARBA00025915"/>
    </source>
</evidence>
<gene>
    <name evidence="27" type="ORF">OVA965_LOCUS22291</name>
    <name evidence="28" type="ORF">TMI583_LOCUS23005</name>
</gene>
<dbReference type="GO" id="GO:0016787">
    <property type="term" value="F:hydrolase activity"/>
    <property type="evidence" value="ECO:0007669"/>
    <property type="project" value="UniProtKB-KW"/>
</dbReference>
<dbReference type="PANTHER" id="PTHR12234">
    <property type="entry name" value="FORMIMINOTRANSFERASE-CYCLODEAMINASE"/>
    <property type="match status" value="1"/>
</dbReference>
<dbReference type="InterPro" id="IPR051623">
    <property type="entry name" value="FTCD"/>
</dbReference>
<dbReference type="Pfam" id="PF17917">
    <property type="entry name" value="RT_RNaseH"/>
    <property type="match status" value="1"/>
</dbReference>
<dbReference type="GO" id="GO:0005794">
    <property type="term" value="C:Golgi apparatus"/>
    <property type="evidence" value="ECO:0007669"/>
    <property type="project" value="UniProtKB-SubCell"/>
</dbReference>
<evidence type="ECO:0000313" key="28">
    <source>
        <dbReference type="EMBL" id="CAF3976826.1"/>
    </source>
</evidence>
<dbReference type="Gene3D" id="3.30.420.10">
    <property type="entry name" value="Ribonuclease H-like superfamily/Ribonuclease H"/>
    <property type="match status" value="1"/>
</dbReference>
<dbReference type="Pfam" id="PF04961">
    <property type="entry name" value="FTCD_C"/>
    <property type="match status" value="1"/>
</dbReference>
<organism evidence="27 29">
    <name type="scientific">Didymodactylos carnosus</name>
    <dbReference type="NCBI Taxonomy" id="1234261"/>
    <lineage>
        <taxon>Eukaryota</taxon>
        <taxon>Metazoa</taxon>
        <taxon>Spiralia</taxon>
        <taxon>Gnathifera</taxon>
        <taxon>Rotifera</taxon>
        <taxon>Eurotatoria</taxon>
        <taxon>Bdelloidea</taxon>
        <taxon>Philodinida</taxon>
        <taxon>Philodinidae</taxon>
        <taxon>Didymodactylos</taxon>
    </lineage>
</organism>
<evidence type="ECO:0000256" key="14">
    <source>
        <dbReference type="ARBA" id="ARBA00022759"/>
    </source>
</evidence>
<evidence type="ECO:0000256" key="19">
    <source>
        <dbReference type="ARBA" id="ARBA00023034"/>
    </source>
</evidence>
<sequence length="822" mass="93726">TWRCYVEGVHCIIRTDHKSLKYIPTQKNLSRRVVRWVEQLQHFDYEIVNTIEATDWPIYVTSYLENGQSTTDDELSDEVKQKIQQESHMFIIDPSNDILRRKLDDGTTVPFVPFINRSDTVRKTHEAYGHIVAEGTYQLLRTRAWWPNMKQDIKKWISMCQKCQLSTATSGNHEELHPLTPVLAFNRWSLDFVDHATKWPVVKVVPTATTQTVAKFLHDEIMMNYGCPSELLTDRGPSTMSRELRAYLQTMGTKHLLTSGYHPQTNGTVERFNRTFMSMLRKYIQGKTTKWDEFVDQALFACRVIDTIAHAIAGVEGVALLDVDPGLSTNRTVYTFVGHPQAVIEAALAAARAAYNLIDMSKHSGEHPRIGAMDVVPFVPVQNATMEDCVEIAKEFGERLGSELNVPVYLYAEAQDKEYRRDLSQIRDGEYEGLYHKIRKSEWKPDYGPDEFIANWGATCCGARKFLIGYNVNILGTKEQAHRIALNPGKLMCVRGLGWWLEEANLAQVSLNLTDFEVTNIHQAYEQCLLDAQTLNIAVCGSQIVGLIPLRPLLMAADYFIKQQNLFILDEDQKIRLVIQQLGLNSITPFNPKERIIEYIIQAREGNDDDNLVSMELKDFIRHVGSRTIVPGGGSVTALIATLGTSLGSMCSLLTYGMRKWESLEKDMRIIIPPLHSATKTLMNYIDNDTEAFNAYLTVQKMAETNEEEKRFKQITQNRCLERCIEMPLAIARHINELWPVLKKLAPLFNISTKADFFVCIKCMETAVFGCYKNIEVNVVNFPQNDEYILKAAQLKQEGTQMWKTAQKEAQELIAVVEARIE</sequence>
<evidence type="ECO:0000256" key="1">
    <source>
        <dbReference type="ARBA" id="ARBA00002680"/>
    </source>
</evidence>
<comment type="caution">
    <text evidence="27">The sequence shown here is derived from an EMBL/GenBank/DDBJ whole genome shotgun (WGS) entry which is preliminary data.</text>
</comment>
<evidence type="ECO:0000256" key="3">
    <source>
        <dbReference type="ARBA" id="ARBA00004555"/>
    </source>
</evidence>
<dbReference type="InterPro" id="IPR037064">
    <property type="entry name" value="Formiminotransferase_N_sf"/>
</dbReference>
<dbReference type="GO" id="GO:0003676">
    <property type="term" value="F:nucleic acid binding"/>
    <property type="evidence" value="ECO:0007669"/>
    <property type="project" value="InterPro"/>
</dbReference>
<evidence type="ECO:0000256" key="9">
    <source>
        <dbReference type="ARBA" id="ARBA00017787"/>
    </source>
</evidence>
<comment type="similarity">
    <text evidence="5">In the N-terminal section; belongs to the formiminotransferase family.</text>
</comment>
<dbReference type="InterPro" id="IPR022384">
    <property type="entry name" value="FormiminoTrfase_cat_dom_sf"/>
</dbReference>
<dbReference type="SUPFAM" id="SSF56672">
    <property type="entry name" value="DNA/RNA polymerases"/>
    <property type="match status" value="1"/>
</dbReference>
<dbReference type="GO" id="GO:0006547">
    <property type="term" value="P:L-histidine metabolic process"/>
    <property type="evidence" value="ECO:0007669"/>
    <property type="project" value="UniProtKB-KW"/>
</dbReference>
<comment type="function">
    <text evidence="1">Binds and promotes bundling of vimentin filaments originating from the Golgi.</text>
</comment>
<evidence type="ECO:0000256" key="21">
    <source>
        <dbReference type="ARBA" id="ARBA00023239"/>
    </source>
</evidence>
<evidence type="ECO:0000256" key="10">
    <source>
        <dbReference type="ARBA" id="ARBA00022490"/>
    </source>
</evidence>
<name>A0A8S2E9V4_9BILA</name>
<keyword evidence="17" id="KW-0695">RNA-directed DNA polymerase</keyword>
<comment type="similarity">
    <text evidence="6">In the C-terminal section; belongs to the cyclodeaminase/cyclohydrolase family.</text>
</comment>
<evidence type="ECO:0000256" key="16">
    <source>
        <dbReference type="ARBA" id="ARBA00022808"/>
    </source>
</evidence>
<evidence type="ECO:0000256" key="25">
    <source>
        <dbReference type="ARBA" id="ARBA00030029"/>
    </source>
</evidence>
<evidence type="ECO:0000256" key="18">
    <source>
        <dbReference type="ARBA" id="ARBA00022954"/>
    </source>
</evidence>
<keyword evidence="15" id="KW-0378">Hydrolase</keyword>
<dbReference type="InterPro" id="IPR036178">
    <property type="entry name" value="Formintransfe-cycloase-like_sf"/>
</dbReference>
<keyword evidence="16" id="KW-0369">Histidine metabolism</keyword>
<dbReference type="GO" id="GO:0030412">
    <property type="term" value="F:formimidoyltetrahydrofolate cyclodeaminase activity"/>
    <property type="evidence" value="ECO:0007669"/>
    <property type="project" value="UniProtKB-EC"/>
</dbReference>
<dbReference type="InterPro" id="IPR004227">
    <property type="entry name" value="Formiminotransferase_cat"/>
</dbReference>
<evidence type="ECO:0000313" key="27">
    <source>
        <dbReference type="EMBL" id="CAF1165148.1"/>
    </source>
</evidence>
<dbReference type="InterPro" id="IPR001584">
    <property type="entry name" value="Integrase_cat-core"/>
</dbReference>
<evidence type="ECO:0000256" key="20">
    <source>
        <dbReference type="ARBA" id="ARBA00023212"/>
    </source>
</evidence>
<dbReference type="Pfam" id="PF02971">
    <property type="entry name" value="FTCD"/>
    <property type="match status" value="1"/>
</dbReference>
<dbReference type="SUPFAM" id="SSF101262">
    <property type="entry name" value="Methenyltetrahydrofolate cyclohydrolase-like"/>
    <property type="match status" value="1"/>
</dbReference>
<dbReference type="InterPro" id="IPR012886">
    <property type="entry name" value="Formiminotransferase_N"/>
</dbReference>